<dbReference type="STRING" id="29139.ENSVURP00010018224"/>
<dbReference type="GO" id="GO:0006699">
    <property type="term" value="P:bile acid biosynthetic process"/>
    <property type="evidence" value="ECO:0007669"/>
    <property type="project" value="Ensembl"/>
</dbReference>
<dbReference type="InterPro" id="IPR020471">
    <property type="entry name" value="AKR"/>
</dbReference>
<keyword evidence="7" id="KW-1185">Reference proteome</keyword>
<dbReference type="Ensembl" id="ENSVURT00010020710.1">
    <property type="protein sequence ID" value="ENSVURP00010018224.1"/>
    <property type="gene ID" value="ENSVURG00010013904.1"/>
</dbReference>
<dbReference type="CTD" id="6718"/>
<dbReference type="RefSeq" id="XP_027698053.1">
    <property type="nucleotide sequence ID" value="XM_027842252.1"/>
</dbReference>
<dbReference type="InterPro" id="IPR018170">
    <property type="entry name" value="Aldo/ket_reductase_CS"/>
</dbReference>
<dbReference type="InterPro" id="IPR023210">
    <property type="entry name" value="NADP_OxRdtase_dom"/>
</dbReference>
<evidence type="ECO:0000256" key="4">
    <source>
        <dbReference type="PIRSR" id="PIRSR000097-3"/>
    </source>
</evidence>
<evidence type="ECO:0000313" key="6">
    <source>
        <dbReference type="Ensembl" id="ENSVURP00010018224.1"/>
    </source>
</evidence>
<feature type="domain" description="NADP-dependent oxidoreductase" evidence="5">
    <location>
        <begin position="38"/>
        <end position="317"/>
    </location>
</feature>
<reference evidence="6" key="2">
    <citation type="submission" date="2025-08" db="UniProtKB">
        <authorList>
            <consortium name="Ensembl"/>
        </authorList>
    </citation>
    <scope>IDENTIFICATION</scope>
</reference>
<dbReference type="PROSITE" id="PS00798">
    <property type="entry name" value="ALDOKETO_REDUCTASE_1"/>
    <property type="match status" value="1"/>
</dbReference>
<feature type="site" description="Lowers pKa of active site Tyr" evidence="4">
    <location>
        <position position="101"/>
    </location>
</feature>
<dbReference type="PROSITE" id="PS00062">
    <property type="entry name" value="ALDOKETO_REDUCTASE_2"/>
    <property type="match status" value="1"/>
</dbReference>
<dbReference type="GO" id="GO:0016491">
    <property type="term" value="F:oxidoreductase activity"/>
    <property type="evidence" value="ECO:0007669"/>
    <property type="project" value="InterPro"/>
</dbReference>
<dbReference type="GO" id="GO:0005829">
    <property type="term" value="C:cytosol"/>
    <property type="evidence" value="ECO:0007669"/>
    <property type="project" value="Ensembl"/>
</dbReference>
<name>A0A4X2L0P2_VOMUR</name>
<protein>
    <submittedName>
        <fullName evidence="6">Aldo-keto reductase family 1 member D1</fullName>
    </submittedName>
</protein>
<evidence type="ECO:0000256" key="2">
    <source>
        <dbReference type="ARBA" id="ARBA00022857"/>
    </source>
</evidence>
<comment type="similarity">
    <text evidence="1">Belongs to the aldo/keto reductase family.</text>
</comment>
<dbReference type="GO" id="GO:0006707">
    <property type="term" value="P:cholesterol catabolic process"/>
    <property type="evidence" value="ECO:0007669"/>
    <property type="project" value="Ensembl"/>
</dbReference>
<dbReference type="GO" id="GO:0007586">
    <property type="term" value="P:digestion"/>
    <property type="evidence" value="ECO:0007669"/>
    <property type="project" value="Ensembl"/>
</dbReference>
<feature type="active site" description="Proton donor" evidence="3">
    <location>
        <position position="72"/>
    </location>
</feature>
<dbReference type="GeneID" id="114028061"/>
<evidence type="ECO:0000313" key="7">
    <source>
        <dbReference type="Proteomes" id="UP000314987"/>
    </source>
</evidence>
<dbReference type="InterPro" id="IPR036812">
    <property type="entry name" value="NAD(P)_OxRdtase_dom_sf"/>
</dbReference>
<dbReference type="PRINTS" id="PR00069">
    <property type="entry name" value="ALDKETRDTASE"/>
</dbReference>
<accession>A0A4X2L0P2</accession>
<dbReference type="PANTHER" id="PTHR11732">
    <property type="entry name" value="ALDO/KETO REDUCTASE"/>
    <property type="match status" value="1"/>
</dbReference>
<evidence type="ECO:0000256" key="1">
    <source>
        <dbReference type="ARBA" id="ARBA00007905"/>
    </source>
</evidence>
<dbReference type="GeneTree" id="ENSGT00940000155961"/>
<gene>
    <name evidence="6" type="primary">AKR1D1</name>
</gene>
<reference evidence="7" key="1">
    <citation type="submission" date="2018-12" db="EMBL/GenBank/DDBJ databases">
        <authorList>
            <person name="Yazar S."/>
        </authorList>
    </citation>
    <scope>NUCLEOTIDE SEQUENCE [LARGE SCALE GENOMIC DNA]</scope>
</reference>
<sequence length="340" mass="39080">MPANLEIQALALPFCTMNFTANDHRIPLNDGNSIPIIGLGTFSEKKTKDLCTESVRIAIDVGYRHFDCALIYNNEHEVGKAIQEKIAKGKVKREDIFYCGKLWSTFFSPELVRPTLEKTLNSLQIDNIDLYIIEIPMALKPGNTFYPQDENGKWLTHDINLCDTWEVLEACKDAGLVKSLGVSNFNRKQLELILNKPGLKYKPVCNQVECHPYFTQTKLLKFCQSHDIVIVAHSPLGTNRDPLWVNLECPPLLEDPLLISLGKKYHKSPAQICLRFNIQRGIVVIPRSFNAERIKENFQVFDFSLTDEEMENIKALNKNIRFVQLLMLKDHPEYPFHEEY</sequence>
<dbReference type="GO" id="GO:0008209">
    <property type="term" value="P:androgen metabolic process"/>
    <property type="evidence" value="ECO:0007669"/>
    <property type="project" value="Ensembl"/>
</dbReference>
<dbReference type="OMA" id="YCLQKNW"/>
<dbReference type="FunFam" id="3.20.20.100:FF:000003">
    <property type="entry name" value="Aldo-keto reductase family 1 member C3"/>
    <property type="match status" value="1"/>
</dbReference>
<keyword evidence="2" id="KW-0521">NADP</keyword>
<evidence type="ECO:0000259" key="5">
    <source>
        <dbReference type="Pfam" id="PF00248"/>
    </source>
</evidence>
<dbReference type="Proteomes" id="UP000314987">
    <property type="component" value="Unassembled WGS sequence"/>
</dbReference>
<dbReference type="OrthoDB" id="416253at2759"/>
<dbReference type="PIRSF" id="PIRSF000097">
    <property type="entry name" value="AKR"/>
    <property type="match status" value="1"/>
</dbReference>
<dbReference type="Pfam" id="PF00248">
    <property type="entry name" value="Aldo_ket_red"/>
    <property type="match status" value="1"/>
</dbReference>
<dbReference type="SUPFAM" id="SSF51430">
    <property type="entry name" value="NAD(P)-linked oxidoreductase"/>
    <property type="match status" value="1"/>
</dbReference>
<evidence type="ECO:0000256" key="3">
    <source>
        <dbReference type="PIRSR" id="PIRSR000097-1"/>
    </source>
</evidence>
<dbReference type="Gene3D" id="3.20.20.100">
    <property type="entry name" value="NADP-dependent oxidoreductase domain"/>
    <property type="match status" value="1"/>
</dbReference>
<reference evidence="6" key="3">
    <citation type="submission" date="2025-09" db="UniProtKB">
        <authorList>
            <consortium name="Ensembl"/>
        </authorList>
    </citation>
    <scope>IDENTIFICATION</scope>
</reference>
<dbReference type="AlphaFoldDB" id="A0A4X2L0P2"/>
<dbReference type="PROSITE" id="PS00063">
    <property type="entry name" value="ALDOKETO_REDUCTASE_3"/>
    <property type="match status" value="1"/>
</dbReference>
<organism evidence="6 7">
    <name type="scientific">Vombatus ursinus</name>
    <name type="common">Common wombat</name>
    <dbReference type="NCBI Taxonomy" id="29139"/>
    <lineage>
        <taxon>Eukaryota</taxon>
        <taxon>Metazoa</taxon>
        <taxon>Chordata</taxon>
        <taxon>Craniata</taxon>
        <taxon>Vertebrata</taxon>
        <taxon>Euteleostomi</taxon>
        <taxon>Mammalia</taxon>
        <taxon>Metatheria</taxon>
        <taxon>Diprotodontia</taxon>
        <taxon>Vombatidae</taxon>
        <taxon>Vombatus</taxon>
    </lineage>
</organism>
<proteinExistence type="inferred from homology"/>
<dbReference type="GO" id="GO:0008207">
    <property type="term" value="P:C21-steroid hormone metabolic process"/>
    <property type="evidence" value="ECO:0007669"/>
    <property type="project" value="Ensembl"/>
</dbReference>